<dbReference type="Proteomes" id="UP001518872">
    <property type="component" value="Unassembled WGS sequence"/>
</dbReference>
<sequence>MVAHHIGGMVVQALATQAVAVPDPDAGAAGGRTCRRGRPVADARDGRHAGGGRRGTGDAERAGCPVRAGRCSRTRRCGRSEWWRRRTPVASGSPRR</sequence>
<feature type="region of interest" description="Disordered" evidence="1">
    <location>
        <begin position="22"/>
        <end position="64"/>
    </location>
</feature>
<keyword evidence="3" id="KW-1185">Reference proteome</keyword>
<evidence type="ECO:0000313" key="3">
    <source>
        <dbReference type="Proteomes" id="UP001518872"/>
    </source>
</evidence>
<reference evidence="2 3" key="1">
    <citation type="submission" date="2021-02" db="EMBL/GenBank/DDBJ databases">
        <authorList>
            <person name="Ra J.-S."/>
        </authorList>
    </citation>
    <scope>NUCLEOTIDE SEQUENCE [LARGE SCALE GENOMIC DNA]</scope>
    <source>
        <strain evidence="2 3">MMS20-R1-14</strain>
    </source>
</reference>
<organism evidence="2 3">
    <name type="scientific">Micromonospora humida</name>
    <dbReference type="NCBI Taxonomy" id="2809018"/>
    <lineage>
        <taxon>Bacteria</taxon>
        <taxon>Bacillati</taxon>
        <taxon>Actinomycetota</taxon>
        <taxon>Actinomycetes</taxon>
        <taxon>Micromonosporales</taxon>
        <taxon>Micromonosporaceae</taxon>
        <taxon>Micromonospora</taxon>
    </lineage>
</organism>
<gene>
    <name evidence="2" type="ORF">JQX11_12430</name>
</gene>
<evidence type="ECO:0000256" key="1">
    <source>
        <dbReference type="SAM" id="MobiDB-lite"/>
    </source>
</evidence>
<protein>
    <submittedName>
        <fullName evidence="2">Uncharacterized protein</fullName>
    </submittedName>
</protein>
<feature type="compositionally biased region" description="Basic and acidic residues" evidence="1">
    <location>
        <begin position="39"/>
        <end position="48"/>
    </location>
</feature>
<proteinExistence type="predicted"/>
<comment type="caution">
    <text evidence="2">The sequence shown here is derived from an EMBL/GenBank/DDBJ whole genome shotgun (WGS) entry which is preliminary data.</text>
</comment>
<accession>A0ABS2IS40</accession>
<evidence type="ECO:0000313" key="2">
    <source>
        <dbReference type="EMBL" id="MBM7077153.1"/>
    </source>
</evidence>
<dbReference type="EMBL" id="JAFEUC010000005">
    <property type="protein sequence ID" value="MBM7077153.1"/>
    <property type="molecule type" value="Genomic_DNA"/>
</dbReference>
<name>A0ABS2IS40_9ACTN</name>